<keyword evidence="5" id="KW-1015">Disulfide bond</keyword>
<dbReference type="InterPro" id="IPR021712">
    <property type="entry name" value="UPF0506"/>
</dbReference>
<dbReference type="GO" id="GO:0005576">
    <property type="term" value="C:extracellular region"/>
    <property type="evidence" value="ECO:0007669"/>
    <property type="project" value="UniProtKB-SubCell"/>
</dbReference>
<name>C1L5N1_SCHJA</name>
<comment type="subcellular location">
    <subcellularLocation>
        <location evidence="1">Secreted</location>
    </subcellularLocation>
</comment>
<reference evidence="8" key="2">
    <citation type="submission" date="2009-03" db="EMBL/GenBank/DDBJ databases">
        <authorList>
            <person name="Gang L."/>
        </authorList>
    </citation>
    <scope>NUCLEOTIDE SEQUENCE</scope>
    <source>
        <strain evidence="8">Anhui</strain>
    </source>
</reference>
<sequence>MNTCIQLLILCLVTLTNSENLTDISTETTIENEKEDVTETELLGTIENESETVTETELPETIGTEIPAEALNLPQSPKQKYCRTEGQYCSRTYFHRCCGNLVCQLHGFFNGTCVQCLAERKFCIWSSECCSKRCRLFRCRKNPYVQVIPY</sequence>
<feature type="signal peptide" evidence="6">
    <location>
        <begin position="1"/>
        <end position="18"/>
    </location>
</feature>
<evidence type="ECO:0000259" key="7">
    <source>
        <dbReference type="Pfam" id="PF11703"/>
    </source>
</evidence>
<feature type="chain" id="PRO_5002911405" description="UPF0506 domain-containing protein" evidence="6">
    <location>
        <begin position="19"/>
        <end position="150"/>
    </location>
</feature>
<dbReference type="EMBL" id="FN314276">
    <property type="protein sequence ID" value="CAX70009.1"/>
    <property type="molecule type" value="mRNA"/>
</dbReference>
<evidence type="ECO:0000256" key="4">
    <source>
        <dbReference type="ARBA" id="ARBA00022854"/>
    </source>
</evidence>
<dbReference type="Pfam" id="PF11703">
    <property type="entry name" value="UPF0506"/>
    <property type="match status" value="1"/>
</dbReference>
<feature type="domain" description="UPF0506" evidence="7">
    <location>
        <begin position="82"/>
        <end position="139"/>
    </location>
</feature>
<evidence type="ECO:0000256" key="6">
    <source>
        <dbReference type="SAM" id="SignalP"/>
    </source>
</evidence>
<organism evidence="8">
    <name type="scientific">Schistosoma japonicum</name>
    <name type="common">Blood fluke</name>
    <dbReference type="NCBI Taxonomy" id="6182"/>
    <lineage>
        <taxon>Eukaryota</taxon>
        <taxon>Metazoa</taxon>
        <taxon>Spiralia</taxon>
        <taxon>Lophotrochozoa</taxon>
        <taxon>Platyhelminthes</taxon>
        <taxon>Trematoda</taxon>
        <taxon>Digenea</taxon>
        <taxon>Strigeidida</taxon>
        <taxon>Schistosomatoidea</taxon>
        <taxon>Schistosomatidae</taxon>
        <taxon>Schistosoma</taxon>
    </lineage>
</organism>
<evidence type="ECO:0000256" key="2">
    <source>
        <dbReference type="ARBA" id="ARBA00022525"/>
    </source>
</evidence>
<accession>C1L5N1</accession>
<keyword evidence="2" id="KW-0964">Secreted</keyword>
<keyword evidence="3 6" id="KW-0732">Signal</keyword>
<dbReference type="AlphaFoldDB" id="C1L5N1"/>
<reference evidence="8" key="1">
    <citation type="journal article" date="2009" name="Nature">
        <title>The Schistosoma japonicum genome reveals features of host-parasite interplay.</title>
        <authorList>
            <person name="Liu F."/>
            <person name="Zhou Y."/>
            <person name="Wang Z.Q."/>
            <person name="Lu G."/>
            <person name="Zheng H."/>
            <person name="Brindley P.J."/>
            <person name="McManus D.P."/>
            <person name="Blair D."/>
            <person name="Zhang Q.H."/>
            <person name="Zhong Y."/>
            <person name="Wang S."/>
            <person name="Han Z.G."/>
            <person name="Chen Z."/>
        </authorList>
    </citation>
    <scope>NUCLEOTIDE SEQUENCE</scope>
    <source>
        <strain evidence="8">Anhui</strain>
    </source>
</reference>
<evidence type="ECO:0000256" key="5">
    <source>
        <dbReference type="ARBA" id="ARBA00023157"/>
    </source>
</evidence>
<evidence type="ECO:0000256" key="1">
    <source>
        <dbReference type="ARBA" id="ARBA00004613"/>
    </source>
</evidence>
<keyword evidence="4" id="KW-0960">Knottin</keyword>
<proteinExistence type="evidence at transcript level"/>
<protein>
    <recommendedName>
        <fullName evidence="7">UPF0506 domain-containing protein</fullName>
    </recommendedName>
</protein>
<evidence type="ECO:0000256" key="3">
    <source>
        <dbReference type="ARBA" id="ARBA00022729"/>
    </source>
</evidence>
<evidence type="ECO:0000313" key="8">
    <source>
        <dbReference type="EMBL" id="CAX70009.1"/>
    </source>
</evidence>